<organism evidence="2 3">
    <name type="scientific">Dorcoceras hygrometricum</name>
    <dbReference type="NCBI Taxonomy" id="472368"/>
    <lineage>
        <taxon>Eukaryota</taxon>
        <taxon>Viridiplantae</taxon>
        <taxon>Streptophyta</taxon>
        <taxon>Embryophyta</taxon>
        <taxon>Tracheophyta</taxon>
        <taxon>Spermatophyta</taxon>
        <taxon>Magnoliopsida</taxon>
        <taxon>eudicotyledons</taxon>
        <taxon>Gunneridae</taxon>
        <taxon>Pentapetalae</taxon>
        <taxon>asterids</taxon>
        <taxon>lamiids</taxon>
        <taxon>Lamiales</taxon>
        <taxon>Gesneriaceae</taxon>
        <taxon>Didymocarpoideae</taxon>
        <taxon>Trichosporeae</taxon>
        <taxon>Loxocarpinae</taxon>
        <taxon>Dorcoceras</taxon>
    </lineage>
</organism>
<dbReference type="AlphaFoldDB" id="A0A2Z7ATH3"/>
<reference evidence="2 3" key="1">
    <citation type="journal article" date="2015" name="Proc. Natl. Acad. Sci. U.S.A.">
        <title>The resurrection genome of Boea hygrometrica: A blueprint for survival of dehydration.</title>
        <authorList>
            <person name="Xiao L."/>
            <person name="Yang G."/>
            <person name="Zhang L."/>
            <person name="Yang X."/>
            <person name="Zhao S."/>
            <person name="Ji Z."/>
            <person name="Zhou Q."/>
            <person name="Hu M."/>
            <person name="Wang Y."/>
            <person name="Chen M."/>
            <person name="Xu Y."/>
            <person name="Jin H."/>
            <person name="Xiao X."/>
            <person name="Hu G."/>
            <person name="Bao F."/>
            <person name="Hu Y."/>
            <person name="Wan P."/>
            <person name="Li L."/>
            <person name="Deng X."/>
            <person name="Kuang T."/>
            <person name="Xiang C."/>
            <person name="Zhu J.K."/>
            <person name="Oliver M.J."/>
            <person name="He Y."/>
        </authorList>
    </citation>
    <scope>NUCLEOTIDE SEQUENCE [LARGE SCALE GENOMIC DNA]</scope>
    <source>
        <strain evidence="3">cv. XS01</strain>
    </source>
</reference>
<gene>
    <name evidence="2" type="ORF">F511_05351</name>
</gene>
<proteinExistence type="predicted"/>
<feature type="signal peptide" evidence="1">
    <location>
        <begin position="1"/>
        <end position="24"/>
    </location>
</feature>
<evidence type="ECO:0000256" key="1">
    <source>
        <dbReference type="SAM" id="SignalP"/>
    </source>
</evidence>
<dbReference type="PANTHER" id="PTHR31509">
    <property type="entry name" value="BPS1-LIKE PROTEIN"/>
    <property type="match status" value="1"/>
</dbReference>
<sequence>MAQNLMMTMGFLEAVLSTLRSAHAQLAALAQKLRLPAGDKWLDEYMDESARLWKACQVMKAGLSSMENYCSAAADLASLLADPAQLSRLQIKRAISDCQMEMRFLDGRNRRLAETRLQTLCLNFDENHLLSSGSKLNEYSGFRGVLYAMRNVSTSLLVILLSGLVYCWPESSFSLRFHKEGSILGSGFMLSAATLHQRVINQLDSQPGILVYELQKVKLSTDELKMETARGRLEVESYNNKFGNLKSSFGDLQCGVESMIVQLDDFFDEIVEVREKLTDMCAHM</sequence>
<feature type="chain" id="PRO_5016398895" evidence="1">
    <location>
        <begin position="25"/>
        <end position="284"/>
    </location>
</feature>
<protein>
    <submittedName>
        <fullName evidence="2">Uncharacterized protein</fullName>
    </submittedName>
</protein>
<keyword evidence="3" id="KW-1185">Reference proteome</keyword>
<dbReference type="Proteomes" id="UP000250235">
    <property type="component" value="Unassembled WGS sequence"/>
</dbReference>
<name>A0A2Z7ATH3_9LAMI</name>
<dbReference type="EMBL" id="KV014110">
    <property type="protein sequence ID" value="KZV22719.1"/>
    <property type="molecule type" value="Genomic_DNA"/>
</dbReference>
<keyword evidence="1" id="KW-0732">Signal</keyword>
<evidence type="ECO:0000313" key="2">
    <source>
        <dbReference type="EMBL" id="KZV22719.1"/>
    </source>
</evidence>
<evidence type="ECO:0000313" key="3">
    <source>
        <dbReference type="Proteomes" id="UP000250235"/>
    </source>
</evidence>
<dbReference type="OrthoDB" id="691840at2759"/>
<accession>A0A2Z7ATH3</accession>